<organism evidence="1 2">
    <name type="scientific">Stachybotrys chartarum (strain CBS 109288 / IBT 7711)</name>
    <name type="common">Toxic black mold</name>
    <name type="synonym">Stilbospora chartarum</name>
    <dbReference type="NCBI Taxonomy" id="1280523"/>
    <lineage>
        <taxon>Eukaryota</taxon>
        <taxon>Fungi</taxon>
        <taxon>Dikarya</taxon>
        <taxon>Ascomycota</taxon>
        <taxon>Pezizomycotina</taxon>
        <taxon>Sordariomycetes</taxon>
        <taxon>Hypocreomycetidae</taxon>
        <taxon>Hypocreales</taxon>
        <taxon>Stachybotryaceae</taxon>
        <taxon>Stachybotrys</taxon>
    </lineage>
</organism>
<name>A0A084B6T8_STACB</name>
<dbReference type="EMBL" id="KL647853">
    <property type="protein sequence ID" value="KEY73267.1"/>
    <property type="molecule type" value="Genomic_DNA"/>
</dbReference>
<keyword evidence="2" id="KW-1185">Reference proteome</keyword>
<protein>
    <submittedName>
        <fullName evidence="1">Uncharacterized protein</fullName>
    </submittedName>
</protein>
<sequence length="103" mass="11115">MLPRPPPPPPQALCRTAIFTPPVLSGGTRSHEWQAHACRPVACPGNGMVRTGRHPPRIVLPIKRLHLATARSRTGKPGPGAKPAYLCKCKLPAEAFPSNSVEW</sequence>
<dbReference type="Proteomes" id="UP000028045">
    <property type="component" value="Unassembled WGS sequence"/>
</dbReference>
<accession>A0A084B6T8</accession>
<dbReference type="AlphaFoldDB" id="A0A084B6T8"/>
<dbReference type="HOGENOM" id="CLU_2265469_0_0_1"/>
<gene>
    <name evidence="1" type="ORF">S7711_10459</name>
</gene>
<reference evidence="1 2" key="1">
    <citation type="journal article" date="2014" name="BMC Genomics">
        <title>Comparative genome sequencing reveals chemotype-specific gene clusters in the toxigenic black mold Stachybotrys.</title>
        <authorList>
            <person name="Semeiks J."/>
            <person name="Borek D."/>
            <person name="Otwinowski Z."/>
            <person name="Grishin N.V."/>
        </authorList>
    </citation>
    <scope>NUCLEOTIDE SEQUENCE [LARGE SCALE GENOMIC DNA]</scope>
    <source>
        <strain evidence="2">CBS 109288 / IBT 7711</strain>
    </source>
</reference>
<evidence type="ECO:0000313" key="1">
    <source>
        <dbReference type="EMBL" id="KEY73267.1"/>
    </source>
</evidence>
<evidence type="ECO:0000313" key="2">
    <source>
        <dbReference type="Proteomes" id="UP000028045"/>
    </source>
</evidence>
<proteinExistence type="predicted"/>